<evidence type="ECO:0000313" key="1">
    <source>
        <dbReference type="EMBL" id="ADO38982.1"/>
    </source>
</evidence>
<dbReference type="KEGG" id="elm:ELI_4038"/>
<organism evidence="1 2">
    <name type="scientific">Eubacterium callanderi</name>
    <dbReference type="NCBI Taxonomy" id="53442"/>
    <lineage>
        <taxon>Bacteria</taxon>
        <taxon>Bacillati</taxon>
        <taxon>Bacillota</taxon>
        <taxon>Clostridia</taxon>
        <taxon>Eubacteriales</taxon>
        <taxon>Eubacteriaceae</taxon>
        <taxon>Eubacterium</taxon>
    </lineage>
</organism>
<accession>E3GH27</accession>
<dbReference type="HOGENOM" id="CLU_3152944_0_0_9"/>
<dbReference type="AlphaFoldDB" id="E3GH27"/>
<evidence type="ECO:0000313" key="2">
    <source>
        <dbReference type="Proteomes" id="UP000006873"/>
    </source>
</evidence>
<dbReference type="EMBL" id="CP002273">
    <property type="protein sequence ID" value="ADO38982.1"/>
    <property type="molecule type" value="Genomic_DNA"/>
</dbReference>
<proteinExistence type="predicted"/>
<protein>
    <submittedName>
        <fullName evidence="1">Uncharacterized protein</fullName>
    </submittedName>
</protein>
<keyword evidence="2" id="KW-1185">Reference proteome</keyword>
<reference key="1">
    <citation type="submission" date="2010-09" db="EMBL/GenBank/DDBJ databases">
        <authorList>
            <person name="Roh H."/>
            <person name="Ko H.-J."/>
            <person name="Kim D."/>
            <person name="Choi D.G."/>
            <person name="Park S."/>
            <person name="Kim S."/>
            <person name="Kim K.H."/>
            <person name="Chang I.S."/>
            <person name="Choi I.-G."/>
        </authorList>
    </citation>
    <scope>NUCLEOTIDE SEQUENCE</scope>
    <source>
        <strain>KIST612</strain>
    </source>
</reference>
<gene>
    <name evidence="1" type="ordered locus">ELI_4038</name>
</gene>
<sequence>MIFRRVKFENMMISFDDKVFLLYHSARAVHNAKIRRRPVRYEKRLEPA</sequence>
<dbReference type="Proteomes" id="UP000006873">
    <property type="component" value="Chromosome"/>
</dbReference>
<name>E3GH27_9FIRM</name>
<reference evidence="1 2" key="2">
    <citation type="journal article" date="2011" name="J. Bacteriol.">
        <title>Complete genome sequence of a carbon monoxide-utilizing acetogen, Eubacterium limosum KIST612.</title>
        <authorList>
            <person name="Roh H."/>
            <person name="Ko H.J."/>
            <person name="Kim D."/>
            <person name="Choi D.G."/>
            <person name="Park S."/>
            <person name="Kim S."/>
            <person name="Chang I.S."/>
            <person name="Choi I.G."/>
        </authorList>
    </citation>
    <scope>NUCLEOTIDE SEQUENCE [LARGE SCALE GENOMIC DNA]</scope>
    <source>
        <strain evidence="1 2">KIST612</strain>
    </source>
</reference>